<protein>
    <submittedName>
        <fullName evidence="2">Uncharacterized protein</fullName>
    </submittedName>
</protein>
<dbReference type="EMBL" id="SDWU01000023">
    <property type="protein sequence ID" value="RYB98439.1"/>
    <property type="molecule type" value="Genomic_DNA"/>
</dbReference>
<gene>
    <name evidence="2" type="ORF">EUA07_18140</name>
</gene>
<comment type="caution">
    <text evidence="2">The sequence shown here is derived from an EMBL/GenBank/DDBJ whole genome shotgun (WGS) entry which is preliminary data.</text>
</comment>
<sequence length="116" mass="11907">MPDADAEGLDDGDAPGLLPLDGDGLGWEPAPDPLPEPLPEPPPDPPLPEGEEEGEEVGEEDGEAVGAEDGDDVGDWEAEFTGGATEGGAALPLPCFHAQPTEPPAGTVREPELYDE</sequence>
<feature type="compositionally biased region" description="Low complexity" evidence="1">
    <location>
        <begin position="14"/>
        <end position="29"/>
    </location>
</feature>
<accession>A0A4Q2SBD2</accession>
<feature type="compositionally biased region" description="Pro residues" evidence="1">
    <location>
        <begin position="30"/>
        <end position="48"/>
    </location>
</feature>
<keyword evidence="3" id="KW-1185">Reference proteome</keyword>
<evidence type="ECO:0000313" key="2">
    <source>
        <dbReference type="EMBL" id="RYB98439.1"/>
    </source>
</evidence>
<feature type="compositionally biased region" description="Low complexity" evidence="1">
    <location>
        <begin position="79"/>
        <end position="90"/>
    </location>
</feature>
<feature type="compositionally biased region" description="Acidic residues" evidence="1">
    <location>
        <begin position="49"/>
        <end position="78"/>
    </location>
</feature>
<proteinExistence type="predicted"/>
<feature type="compositionally biased region" description="Acidic residues" evidence="1">
    <location>
        <begin position="1"/>
        <end position="13"/>
    </location>
</feature>
<feature type="region of interest" description="Disordered" evidence="1">
    <location>
        <begin position="1"/>
        <end position="116"/>
    </location>
</feature>
<dbReference type="Proteomes" id="UP000293291">
    <property type="component" value="Unassembled WGS sequence"/>
</dbReference>
<reference evidence="2 3" key="1">
    <citation type="submission" date="2019-01" db="EMBL/GenBank/DDBJ databases">
        <title>Novel species of Nocardioides.</title>
        <authorList>
            <person name="Liu Q."/>
            <person name="Xin Y.-H."/>
        </authorList>
    </citation>
    <scope>NUCLEOTIDE SEQUENCE [LARGE SCALE GENOMIC DNA]</scope>
    <source>
        <strain evidence="2 3">CGMCC 4.6875</strain>
    </source>
</reference>
<name>A0A4Q2SBD2_9ACTN</name>
<organism evidence="2 3">
    <name type="scientific">Nocardioides ganghwensis</name>
    <dbReference type="NCBI Taxonomy" id="252230"/>
    <lineage>
        <taxon>Bacteria</taxon>
        <taxon>Bacillati</taxon>
        <taxon>Actinomycetota</taxon>
        <taxon>Actinomycetes</taxon>
        <taxon>Propionibacteriales</taxon>
        <taxon>Nocardioidaceae</taxon>
        <taxon>Nocardioides</taxon>
    </lineage>
</organism>
<dbReference type="RefSeq" id="WP_129456590.1">
    <property type="nucleotide sequence ID" value="NZ_JACXYX010000019.1"/>
</dbReference>
<evidence type="ECO:0000256" key="1">
    <source>
        <dbReference type="SAM" id="MobiDB-lite"/>
    </source>
</evidence>
<dbReference type="AlphaFoldDB" id="A0A4Q2SBD2"/>
<evidence type="ECO:0000313" key="3">
    <source>
        <dbReference type="Proteomes" id="UP000293291"/>
    </source>
</evidence>